<gene>
    <name evidence="3" type="ORF">CG50_06605</name>
</gene>
<dbReference type="InterPro" id="IPR036526">
    <property type="entry name" value="C-N_Hydrolase_sf"/>
</dbReference>
<proteinExistence type="predicted"/>
<dbReference type="InterPro" id="IPR050345">
    <property type="entry name" value="Aliph_Amidase/BUP"/>
</dbReference>
<dbReference type="SUPFAM" id="SSF56317">
    <property type="entry name" value="Carbon-nitrogen hydrolase"/>
    <property type="match status" value="1"/>
</dbReference>
<feature type="domain" description="CN hydrolase" evidence="2">
    <location>
        <begin position="1"/>
        <end position="237"/>
    </location>
</feature>
<dbReference type="EMBL" id="JFZB01000002">
    <property type="protein sequence ID" value="KFI30131.1"/>
    <property type="molecule type" value="Genomic_DNA"/>
</dbReference>
<dbReference type="CDD" id="cd07576">
    <property type="entry name" value="R-amidase_like"/>
    <property type="match status" value="1"/>
</dbReference>
<dbReference type="STRING" id="1105367.CG50_06605"/>
<dbReference type="AlphaFoldDB" id="A0A086Y781"/>
<dbReference type="InterPro" id="IPR044083">
    <property type="entry name" value="RamA-like"/>
</dbReference>
<accession>A0A086Y781</accession>
<dbReference type="eggNOG" id="COG0388">
    <property type="taxonomic scope" value="Bacteria"/>
</dbReference>
<keyword evidence="1" id="KW-0378">Hydrolase</keyword>
<comment type="caution">
    <text evidence="3">The sequence shown here is derived from an EMBL/GenBank/DDBJ whole genome shotgun (WGS) entry which is preliminary data.</text>
</comment>
<dbReference type="PANTHER" id="PTHR43674:SF2">
    <property type="entry name" value="BETA-UREIDOPROPIONASE"/>
    <property type="match status" value="1"/>
</dbReference>
<dbReference type="GO" id="GO:0016811">
    <property type="term" value="F:hydrolase activity, acting on carbon-nitrogen (but not peptide) bonds, in linear amides"/>
    <property type="evidence" value="ECO:0007669"/>
    <property type="project" value="UniProtKB-ARBA"/>
</dbReference>
<dbReference type="RefSeq" id="WP_036634490.1">
    <property type="nucleotide sequence ID" value="NZ_JFZB01000002.1"/>
</dbReference>
<dbReference type="Pfam" id="PF00795">
    <property type="entry name" value="CN_hydrolase"/>
    <property type="match status" value="1"/>
</dbReference>
<evidence type="ECO:0000313" key="3">
    <source>
        <dbReference type="EMBL" id="KFI30131.1"/>
    </source>
</evidence>
<dbReference type="Gene3D" id="3.60.110.10">
    <property type="entry name" value="Carbon-nitrogen hydrolase"/>
    <property type="match status" value="1"/>
</dbReference>
<evidence type="ECO:0000313" key="4">
    <source>
        <dbReference type="Proteomes" id="UP000028824"/>
    </source>
</evidence>
<dbReference type="InterPro" id="IPR003010">
    <property type="entry name" value="C-N_Hydrolase"/>
</dbReference>
<protein>
    <submittedName>
        <fullName evidence="3">Nitrilase</fullName>
    </submittedName>
</protein>
<keyword evidence="4" id="KW-1185">Reference proteome</keyword>
<evidence type="ECO:0000259" key="2">
    <source>
        <dbReference type="PROSITE" id="PS50263"/>
    </source>
</evidence>
<organism evidence="3 4">
    <name type="scientific">Paenirhodobacter enshiensis</name>
    <dbReference type="NCBI Taxonomy" id="1105367"/>
    <lineage>
        <taxon>Bacteria</taxon>
        <taxon>Pseudomonadati</taxon>
        <taxon>Pseudomonadota</taxon>
        <taxon>Alphaproteobacteria</taxon>
        <taxon>Rhodobacterales</taxon>
        <taxon>Rhodobacter group</taxon>
        <taxon>Paenirhodobacter</taxon>
    </lineage>
</organism>
<dbReference type="OrthoDB" id="9811121at2"/>
<dbReference type="Proteomes" id="UP000028824">
    <property type="component" value="Unassembled WGS sequence"/>
</dbReference>
<reference evidence="3 4" key="1">
    <citation type="submission" date="2014-03" db="EMBL/GenBank/DDBJ databases">
        <title>Genome of Paenirhodobacter enshiensis DW2-9.</title>
        <authorList>
            <person name="Wang D."/>
            <person name="Wang G."/>
        </authorList>
    </citation>
    <scope>NUCLEOTIDE SEQUENCE [LARGE SCALE GENOMIC DNA]</scope>
    <source>
        <strain evidence="3 4">DW2-9</strain>
    </source>
</reference>
<sequence>MKLILSQVRPTDGDIEGAFRHVAMLFDLARAVEADVVLLPELFWPGYNRPDLHEELAQPLDGPWVRQLQAMARDAGCALVTGMAERAGADLYNTALAIGADGGLLARYRKIQLFGPMERAVFRPGDDLPPVFALGGRKVGLLICYDIEFAGHAAGLAARGAETILVPTANPVGFEHVQDTLVAARAVENAITVAYANYCGTEAGLAFGGGSVVVGADGRVLARAGTREAMLIVDLPGCADYPQEILSTQRQDYRAL</sequence>
<dbReference type="PROSITE" id="PS50263">
    <property type="entry name" value="CN_HYDROLASE"/>
    <property type="match status" value="1"/>
</dbReference>
<dbReference type="PANTHER" id="PTHR43674">
    <property type="entry name" value="NITRILASE C965.09-RELATED"/>
    <property type="match status" value="1"/>
</dbReference>
<evidence type="ECO:0000256" key="1">
    <source>
        <dbReference type="ARBA" id="ARBA00022801"/>
    </source>
</evidence>
<name>A0A086Y781_9RHOB</name>